<keyword evidence="1" id="KW-0175">Coiled coil</keyword>
<evidence type="ECO:0000313" key="3">
    <source>
        <dbReference type="EMBL" id="KAA9019916.1"/>
    </source>
</evidence>
<evidence type="ECO:0000313" key="6">
    <source>
        <dbReference type="Proteomes" id="UP000326364"/>
    </source>
</evidence>
<dbReference type="Proteomes" id="UP000326364">
    <property type="component" value="Unassembled WGS sequence"/>
</dbReference>
<evidence type="ECO:0000256" key="1">
    <source>
        <dbReference type="SAM" id="Coils"/>
    </source>
</evidence>
<feature type="chain" id="PRO_5023919806" description="Phage protein" evidence="2">
    <location>
        <begin position="24"/>
        <end position="169"/>
    </location>
</feature>
<dbReference type="InterPro" id="IPR038996">
    <property type="entry name" value="Gp14"/>
</dbReference>
<evidence type="ECO:0000313" key="5">
    <source>
        <dbReference type="Proteomes" id="UP000325933"/>
    </source>
</evidence>
<keyword evidence="6" id="KW-1185">Reference proteome</keyword>
<name>A0A5J5I7F7_9SPHN</name>
<sequence>MCAPVATLALIGTAISAAGTGFAAVQSSAQSRYAANVADQNARLSAEAARTQQDATRQELQTHWRRQAQLQGQQRVAMAAGGLDLGFGNAADLSADTAMLGREDAQRIIDQGANAVKGFDIEGSNYRSQAQASRQAASGALVDGVFGVATTALGGAQQHRELKIKYGKH</sequence>
<keyword evidence="2" id="KW-0732">Signal</keyword>
<feature type="signal peptide" evidence="2">
    <location>
        <begin position="1"/>
        <end position="23"/>
    </location>
</feature>
<protein>
    <recommendedName>
        <fullName evidence="7">Phage protein</fullName>
    </recommendedName>
</protein>
<feature type="coiled-coil region" evidence="1">
    <location>
        <begin position="34"/>
        <end position="61"/>
    </location>
</feature>
<gene>
    <name evidence="4" type="ORF">F4U95_06285</name>
    <name evidence="3" type="ORF">F4U96_06285</name>
</gene>
<comment type="caution">
    <text evidence="4">The sequence shown here is derived from an EMBL/GenBank/DDBJ whole genome shotgun (WGS) entry which is preliminary data.</text>
</comment>
<accession>A0A5J5I7F7</accession>
<evidence type="ECO:0000256" key="2">
    <source>
        <dbReference type="SAM" id="SignalP"/>
    </source>
</evidence>
<organism evidence="4 5">
    <name type="scientific">Sphingobium limneticum</name>
    <dbReference type="NCBI Taxonomy" id="1007511"/>
    <lineage>
        <taxon>Bacteria</taxon>
        <taxon>Pseudomonadati</taxon>
        <taxon>Pseudomonadota</taxon>
        <taxon>Alphaproteobacteria</taxon>
        <taxon>Sphingomonadales</taxon>
        <taxon>Sphingomonadaceae</taxon>
        <taxon>Sphingobium</taxon>
    </lineage>
</organism>
<evidence type="ECO:0008006" key="7">
    <source>
        <dbReference type="Google" id="ProtNLM"/>
    </source>
</evidence>
<dbReference type="Proteomes" id="UP000325933">
    <property type="component" value="Unassembled WGS sequence"/>
</dbReference>
<evidence type="ECO:0000313" key="4">
    <source>
        <dbReference type="EMBL" id="KAA9032366.1"/>
    </source>
</evidence>
<dbReference type="EMBL" id="VYQB01000003">
    <property type="protein sequence ID" value="KAA9019916.1"/>
    <property type="molecule type" value="Genomic_DNA"/>
</dbReference>
<dbReference type="AlphaFoldDB" id="A0A5J5I7F7"/>
<proteinExistence type="predicted"/>
<dbReference type="EMBL" id="VYQA01000003">
    <property type="protein sequence ID" value="KAA9032366.1"/>
    <property type="molecule type" value="Genomic_DNA"/>
</dbReference>
<reference evidence="5 6" key="1">
    <citation type="submission" date="2019-09" db="EMBL/GenBank/DDBJ databases">
        <authorList>
            <person name="Feng G."/>
        </authorList>
    </citation>
    <scope>NUCLEOTIDE SEQUENCE [LARGE SCALE GENOMIC DNA]</scope>
    <source>
        <strain evidence="4 5">KACC 19283</strain>
        <strain evidence="3 6">KACC 19284</strain>
    </source>
</reference>
<dbReference type="Pfam" id="PF24072">
    <property type="entry name" value="T7_gp14"/>
    <property type="match status" value="1"/>
</dbReference>